<dbReference type="Pfam" id="PF12679">
    <property type="entry name" value="ABC2_membrane_2"/>
    <property type="match status" value="1"/>
</dbReference>
<feature type="transmembrane region" description="Helical" evidence="1">
    <location>
        <begin position="64"/>
        <end position="85"/>
    </location>
</feature>
<keyword evidence="1" id="KW-0812">Transmembrane</keyword>
<dbReference type="Proteomes" id="UP000567293">
    <property type="component" value="Unassembled WGS sequence"/>
</dbReference>
<evidence type="ECO:0000313" key="3">
    <source>
        <dbReference type="Proteomes" id="UP000567293"/>
    </source>
</evidence>
<dbReference type="PANTHER" id="PTHR43471">
    <property type="entry name" value="ABC TRANSPORTER PERMEASE"/>
    <property type="match status" value="1"/>
</dbReference>
<proteinExistence type="predicted"/>
<dbReference type="EMBL" id="JACDQQ010000164">
    <property type="protein sequence ID" value="MBA0083669.1"/>
    <property type="molecule type" value="Genomic_DNA"/>
</dbReference>
<reference evidence="2" key="1">
    <citation type="submission" date="2020-06" db="EMBL/GenBank/DDBJ databases">
        <title>Legume-microbial interactions unlock mineral nutrients during tropical forest succession.</title>
        <authorList>
            <person name="Epihov D.Z."/>
        </authorList>
    </citation>
    <scope>NUCLEOTIDE SEQUENCE [LARGE SCALE GENOMIC DNA]</scope>
    <source>
        <strain evidence="2">Pan2503</strain>
    </source>
</reference>
<evidence type="ECO:0000256" key="1">
    <source>
        <dbReference type="SAM" id="Phobius"/>
    </source>
</evidence>
<feature type="transmembrane region" description="Helical" evidence="1">
    <location>
        <begin position="24"/>
        <end position="44"/>
    </location>
</feature>
<dbReference type="GO" id="GO:0005886">
    <property type="term" value="C:plasma membrane"/>
    <property type="evidence" value="ECO:0007669"/>
    <property type="project" value="UniProtKB-SubCell"/>
</dbReference>
<sequence length="148" mass="16532">MSRLITNPTIIKELRQRLRERRSWLLPTLYLLVLSGTVSFAYYFGTEVEQQAIQREVQGADIGLAIFLTVVFTQIIVLLLMAPVFSAGSITIEKEQRTLAGLLTSLLTAPQIWWGKFVAALLFLLLLLFSALPMLAVSFAFGGVEPMQ</sequence>
<feature type="non-terminal residue" evidence="2">
    <location>
        <position position="148"/>
    </location>
</feature>
<name>A0A7V8SVB1_9BACT</name>
<protein>
    <submittedName>
        <fullName evidence="2">ABC transporter permease subunit</fullName>
    </submittedName>
</protein>
<evidence type="ECO:0000313" key="2">
    <source>
        <dbReference type="EMBL" id="MBA0083669.1"/>
    </source>
</evidence>
<feature type="transmembrane region" description="Helical" evidence="1">
    <location>
        <begin position="120"/>
        <end position="144"/>
    </location>
</feature>
<keyword evidence="3" id="KW-1185">Reference proteome</keyword>
<gene>
    <name evidence="2" type="ORF">HRJ53_01605</name>
</gene>
<keyword evidence="1" id="KW-1133">Transmembrane helix</keyword>
<dbReference type="AlphaFoldDB" id="A0A7V8SVB1"/>
<dbReference type="GO" id="GO:0140359">
    <property type="term" value="F:ABC-type transporter activity"/>
    <property type="evidence" value="ECO:0007669"/>
    <property type="project" value="InterPro"/>
</dbReference>
<accession>A0A7V8SVB1</accession>
<dbReference type="PANTHER" id="PTHR43471:SF12">
    <property type="entry name" value="HYPOTHETICAL MEMBRANE PROTEIN, CONSERVED"/>
    <property type="match status" value="1"/>
</dbReference>
<organism evidence="2 3">
    <name type="scientific">Candidatus Acidiferrum panamense</name>
    <dbReference type="NCBI Taxonomy" id="2741543"/>
    <lineage>
        <taxon>Bacteria</taxon>
        <taxon>Pseudomonadati</taxon>
        <taxon>Acidobacteriota</taxon>
        <taxon>Terriglobia</taxon>
        <taxon>Candidatus Acidiferrales</taxon>
        <taxon>Candidatus Acidiferrum</taxon>
    </lineage>
</organism>
<comment type="caution">
    <text evidence="2">The sequence shown here is derived from an EMBL/GenBank/DDBJ whole genome shotgun (WGS) entry which is preliminary data.</text>
</comment>
<keyword evidence="1" id="KW-0472">Membrane</keyword>